<gene>
    <name evidence="2" type="ORF">OCU04_012457</name>
</gene>
<keyword evidence="3" id="KW-1185">Reference proteome</keyword>
<evidence type="ECO:0000313" key="3">
    <source>
        <dbReference type="Proteomes" id="UP001152300"/>
    </source>
</evidence>
<dbReference type="EMBL" id="JAPEIS010000016">
    <property type="protein sequence ID" value="KAJ8058262.1"/>
    <property type="molecule type" value="Genomic_DNA"/>
</dbReference>
<feature type="transmembrane region" description="Helical" evidence="1">
    <location>
        <begin position="46"/>
        <end position="64"/>
    </location>
</feature>
<name>A0A9X0DE60_9HELO</name>
<comment type="caution">
    <text evidence="2">The sequence shown here is derived from an EMBL/GenBank/DDBJ whole genome shotgun (WGS) entry which is preliminary data.</text>
</comment>
<feature type="transmembrane region" description="Helical" evidence="1">
    <location>
        <begin position="21"/>
        <end position="40"/>
    </location>
</feature>
<dbReference type="OrthoDB" id="10021397at2759"/>
<dbReference type="Proteomes" id="UP001152300">
    <property type="component" value="Unassembled WGS sequence"/>
</dbReference>
<evidence type="ECO:0000256" key="1">
    <source>
        <dbReference type="SAM" id="Phobius"/>
    </source>
</evidence>
<sequence>MIFGSITTGILLSKSFSFLPLVLTGSMLVVIGGSLMYALVGVDTKAASIYGYSILIALGVGLFTQDWTCSARGKYDRREELQHLLFFYQNNDIIDRLRGSRGRWQSDIEH</sequence>
<reference evidence="2" key="1">
    <citation type="submission" date="2022-11" db="EMBL/GenBank/DDBJ databases">
        <title>Genome Resource of Sclerotinia nivalis Strain SnTB1, a Plant Pathogen Isolated from American Ginseng.</title>
        <authorList>
            <person name="Fan S."/>
        </authorList>
    </citation>
    <scope>NUCLEOTIDE SEQUENCE</scope>
    <source>
        <strain evidence="2">SnTB1</strain>
    </source>
</reference>
<keyword evidence="1" id="KW-0472">Membrane</keyword>
<evidence type="ECO:0000313" key="2">
    <source>
        <dbReference type="EMBL" id="KAJ8058262.1"/>
    </source>
</evidence>
<proteinExistence type="predicted"/>
<keyword evidence="1" id="KW-1133">Transmembrane helix</keyword>
<dbReference type="AlphaFoldDB" id="A0A9X0DE60"/>
<accession>A0A9X0DE60</accession>
<keyword evidence="1" id="KW-0812">Transmembrane</keyword>
<protein>
    <submittedName>
        <fullName evidence="2">Uncharacterized protein</fullName>
    </submittedName>
</protein>
<organism evidence="2 3">
    <name type="scientific">Sclerotinia nivalis</name>
    <dbReference type="NCBI Taxonomy" id="352851"/>
    <lineage>
        <taxon>Eukaryota</taxon>
        <taxon>Fungi</taxon>
        <taxon>Dikarya</taxon>
        <taxon>Ascomycota</taxon>
        <taxon>Pezizomycotina</taxon>
        <taxon>Leotiomycetes</taxon>
        <taxon>Helotiales</taxon>
        <taxon>Sclerotiniaceae</taxon>
        <taxon>Sclerotinia</taxon>
    </lineage>
</organism>